<keyword evidence="4" id="KW-1185">Reference proteome</keyword>
<dbReference type="EMBL" id="LFIW01000652">
    <property type="protein sequence ID" value="KZL85335.1"/>
    <property type="molecule type" value="Genomic_DNA"/>
</dbReference>
<reference evidence="3 4" key="1">
    <citation type="submission" date="2015-06" db="EMBL/GenBank/DDBJ databases">
        <title>Survival trade-offs in plant roots during colonization by closely related pathogenic and mutualistic fungi.</title>
        <authorList>
            <person name="Hacquard S."/>
            <person name="Kracher B."/>
            <person name="Hiruma K."/>
            <person name="Weinman A."/>
            <person name="Muench P."/>
            <person name="Garrido Oter R."/>
            <person name="Ver Loren van Themaat E."/>
            <person name="Dallerey J.-F."/>
            <person name="Damm U."/>
            <person name="Henrissat B."/>
            <person name="Lespinet O."/>
            <person name="Thon M."/>
            <person name="Kemen E."/>
            <person name="McHardy A.C."/>
            <person name="Schulze-Lefert P."/>
            <person name="O'Connell R.J."/>
        </authorList>
    </citation>
    <scope>NUCLEOTIDE SEQUENCE [LARGE SCALE GENOMIC DNA]</scope>
    <source>
        <strain evidence="3 4">MAFF 238704</strain>
    </source>
</reference>
<evidence type="ECO:0000313" key="3">
    <source>
        <dbReference type="EMBL" id="KZL85335.1"/>
    </source>
</evidence>
<evidence type="ECO:0000313" key="4">
    <source>
        <dbReference type="Proteomes" id="UP000076584"/>
    </source>
</evidence>
<dbReference type="PANTHER" id="PTHR36459">
    <property type="entry name" value="ORF"/>
    <property type="match status" value="1"/>
</dbReference>
<evidence type="ECO:0000259" key="2">
    <source>
        <dbReference type="Pfam" id="PF00487"/>
    </source>
</evidence>
<dbReference type="Pfam" id="PF00487">
    <property type="entry name" value="FA_desaturase"/>
    <property type="match status" value="1"/>
</dbReference>
<dbReference type="AlphaFoldDB" id="A0A162MYR0"/>
<evidence type="ECO:0000256" key="1">
    <source>
        <dbReference type="SAM" id="MobiDB-lite"/>
    </source>
</evidence>
<feature type="domain" description="Fatty acid desaturase" evidence="2">
    <location>
        <begin position="195"/>
        <end position="398"/>
    </location>
</feature>
<dbReference type="PANTHER" id="PTHR36459:SF1">
    <property type="entry name" value="FATTY ACID DESATURASE DOMAIN-CONTAINING PROTEIN-RELATED"/>
    <property type="match status" value="1"/>
</dbReference>
<dbReference type="Proteomes" id="UP000076584">
    <property type="component" value="Unassembled WGS sequence"/>
</dbReference>
<dbReference type="GO" id="GO:0006629">
    <property type="term" value="P:lipid metabolic process"/>
    <property type="evidence" value="ECO:0007669"/>
    <property type="project" value="InterPro"/>
</dbReference>
<gene>
    <name evidence="3" type="ORF">CI238_07348</name>
</gene>
<feature type="compositionally biased region" description="Basic and acidic residues" evidence="1">
    <location>
        <begin position="76"/>
        <end position="87"/>
    </location>
</feature>
<name>A0A162MYR0_COLIC</name>
<protein>
    <submittedName>
        <fullName evidence="3">Fatty acid desaturase</fullName>
    </submittedName>
</protein>
<comment type="caution">
    <text evidence="3">The sequence shown here is derived from an EMBL/GenBank/DDBJ whole genome shotgun (WGS) entry which is preliminary data.</text>
</comment>
<dbReference type="InterPro" id="IPR005804">
    <property type="entry name" value="FA_desaturase_dom"/>
</dbReference>
<feature type="region of interest" description="Disordered" evidence="1">
    <location>
        <begin position="61"/>
        <end position="94"/>
    </location>
</feature>
<organism evidence="3 4">
    <name type="scientific">Colletotrichum incanum</name>
    <name type="common">Soybean anthracnose fungus</name>
    <dbReference type="NCBI Taxonomy" id="1573173"/>
    <lineage>
        <taxon>Eukaryota</taxon>
        <taxon>Fungi</taxon>
        <taxon>Dikarya</taxon>
        <taxon>Ascomycota</taxon>
        <taxon>Pezizomycotina</taxon>
        <taxon>Sordariomycetes</taxon>
        <taxon>Hypocreomycetidae</taxon>
        <taxon>Glomerellales</taxon>
        <taxon>Glomerellaceae</taxon>
        <taxon>Colletotrichum</taxon>
        <taxon>Colletotrichum spaethianum species complex</taxon>
    </lineage>
</organism>
<feature type="non-terminal residue" evidence="3">
    <location>
        <position position="1"/>
    </location>
</feature>
<sequence>LIDDRFLLLPPHRSFSRGLAQTETSPHAMSSLTVSPNLTVHDTIVLLNLIDDIKRYDDKHLAPADGDEGYASQESLDEKSNKDDEPCRGVSSQRDAKDIRKLKGLNDAASQDFEPSVLSSVDWRDLPSKIPAALHRHVVLPYVAWARKIVRHETDVLMLTHLGLYFSTSVPSAIMLFRNFNYLHGVLHMALQFHYMGTYTLMMHQHIHMNGILSKEWAVLRLFDAVFPYITDPLMGHTWNTYFYHHVKHHHVEGNGPNDLSSTIRYQRDDLLHFLHYVGRFFFLVWFDLPRYFFGKGQLKNALKTGFWELGNYTFLFTLYRLNSKATTFVFLGPLLLLRLGLMVGNWGQHAFVDADEPDSDFRSSITLIDVPSNRYCYNDGYHTSHHLNPRRHWRDHPTSFLQQKKTYIREKALVFHNIDYLMVTVKLLQKDYLHLAKCLVPVGEQIGMTIEERATMLRRHTRKFDENEIREKFRGYKTK</sequence>
<proteinExistence type="predicted"/>
<dbReference type="STRING" id="1573173.A0A162MYR0"/>
<accession>A0A162MYR0</accession>